<evidence type="ECO:0000313" key="3">
    <source>
        <dbReference type="EMBL" id="STT03204.1"/>
    </source>
</evidence>
<reference evidence="1" key="2">
    <citation type="submission" date="2020-10" db="EMBL/GenBank/DDBJ databases">
        <title>Genome Sequence of ESBL Producing Zambian Clinical Strains.</title>
        <authorList>
            <person name="Shawa M."/>
            <person name="Furuta Y."/>
            <person name="Simbotwe M."/>
            <person name="Mulenga E."/>
            <person name="Mubanga M."/>
            <person name="Mulenga G."/>
            <person name="Kaile C."/>
            <person name="Zorigt T."/>
            <person name="Hang'ombe B."/>
            <person name="Higashi H."/>
        </authorList>
    </citation>
    <scope>NUCLEOTIDE SEQUENCE</scope>
    <source>
        <strain evidence="1">Zam_UTH_09</strain>
    </source>
</reference>
<proteinExistence type="predicted"/>
<reference evidence="4 5" key="1">
    <citation type="submission" date="2018-06" db="EMBL/GenBank/DDBJ databases">
        <authorList>
            <consortium name="Pathogen Informatics"/>
            <person name="Doyle S."/>
        </authorList>
    </citation>
    <scope>NUCLEOTIDE SEQUENCE [LARGE SCALE GENOMIC DNA]</scope>
    <source>
        <strain evidence="3 5">NCTC13443</strain>
        <strain evidence="2 4">NCTC13465</strain>
    </source>
</reference>
<dbReference type="EMBL" id="UAWQ01000009">
    <property type="protein sequence ID" value="SQC42820.1"/>
    <property type="molecule type" value="Genomic_DNA"/>
</dbReference>
<evidence type="ECO:0000313" key="1">
    <source>
        <dbReference type="EMBL" id="GHK52025.1"/>
    </source>
</evidence>
<dbReference type="Proteomes" id="UP000251721">
    <property type="component" value="Unassembled WGS sequence"/>
</dbReference>
<evidence type="ECO:0000313" key="4">
    <source>
        <dbReference type="Proteomes" id="UP000251721"/>
    </source>
</evidence>
<accession>A0A2X3H4P4</accession>
<dbReference type="Proteomes" id="UP000655094">
    <property type="component" value="Unassembled WGS sequence"/>
</dbReference>
<dbReference type="EMBL" id="BNFF01000001">
    <property type="protein sequence ID" value="GHK52025.1"/>
    <property type="molecule type" value="Genomic_DNA"/>
</dbReference>
<name>A0A2X3H4P4_KLEPN</name>
<protein>
    <submittedName>
        <fullName evidence="2">Phenylacetic acid degradation protein PaaY</fullName>
    </submittedName>
</protein>
<dbReference type="SUPFAM" id="SSF51161">
    <property type="entry name" value="Trimeric LpxA-like enzymes"/>
    <property type="match status" value="1"/>
</dbReference>
<dbReference type="AlphaFoldDB" id="A0A2X3H4P4"/>
<dbReference type="EMBL" id="UGKT01000001">
    <property type="protein sequence ID" value="STT03204.1"/>
    <property type="molecule type" value="Genomic_DNA"/>
</dbReference>
<dbReference type="InterPro" id="IPR011004">
    <property type="entry name" value="Trimer_LpxA-like_sf"/>
</dbReference>
<evidence type="ECO:0000313" key="5">
    <source>
        <dbReference type="Proteomes" id="UP000255518"/>
    </source>
</evidence>
<dbReference type="Proteomes" id="UP000255518">
    <property type="component" value="Unassembled WGS sequence"/>
</dbReference>
<evidence type="ECO:0000313" key="2">
    <source>
        <dbReference type="EMBL" id="SQC42820.1"/>
    </source>
</evidence>
<gene>
    <name evidence="1" type="ORF">KPZU09_17610</name>
    <name evidence="3" type="ORF">NCTC13443_03568</name>
    <name evidence="2" type="ORF">NCTC13465_01292</name>
</gene>
<organism evidence="2 4">
    <name type="scientific">Klebsiella pneumoniae</name>
    <dbReference type="NCBI Taxonomy" id="573"/>
    <lineage>
        <taxon>Bacteria</taxon>
        <taxon>Pseudomonadati</taxon>
        <taxon>Pseudomonadota</taxon>
        <taxon>Gammaproteobacteria</taxon>
        <taxon>Enterobacterales</taxon>
        <taxon>Enterobacteriaceae</taxon>
        <taxon>Klebsiella/Raoultella group</taxon>
        <taxon>Klebsiella</taxon>
        <taxon>Klebsiella pneumoniae complex</taxon>
    </lineage>
</organism>
<sequence>MPANHLIIGSPAKAIRTLSEQELAWKKQGTREYQALVERCKQTLHQVEPLREVEAGRKRLAFDENLRPKAAT</sequence>